<dbReference type="Proteomes" id="UP001501427">
    <property type="component" value="Unassembled WGS sequence"/>
</dbReference>
<evidence type="ECO:0000256" key="1">
    <source>
        <dbReference type="SAM" id="MobiDB-lite"/>
    </source>
</evidence>
<keyword evidence="5" id="KW-1185">Reference proteome</keyword>
<evidence type="ECO:0000313" key="4">
    <source>
        <dbReference type="Proteomes" id="UP000549343"/>
    </source>
</evidence>
<reference evidence="2" key="4">
    <citation type="submission" date="2023-12" db="EMBL/GenBank/DDBJ databases">
        <authorList>
            <person name="Sun Q."/>
            <person name="Inoue M."/>
        </authorList>
    </citation>
    <scope>NUCLEOTIDE SEQUENCE</scope>
    <source>
        <strain evidence="2">JCM 10667</strain>
    </source>
</reference>
<dbReference type="AlphaFoldDB" id="A0A7W7N1V8"/>
<dbReference type="EMBL" id="JACHMV010000001">
    <property type="protein sequence ID" value="MBB4778564.1"/>
    <property type="molecule type" value="Genomic_DNA"/>
</dbReference>
<feature type="region of interest" description="Disordered" evidence="1">
    <location>
        <begin position="1"/>
        <end position="54"/>
    </location>
</feature>
<dbReference type="Proteomes" id="UP000549343">
    <property type="component" value="Unassembled WGS sequence"/>
</dbReference>
<comment type="caution">
    <text evidence="3">The sequence shown here is derived from an EMBL/GenBank/DDBJ whole genome shotgun (WGS) entry which is preliminary data.</text>
</comment>
<feature type="compositionally biased region" description="Low complexity" evidence="1">
    <location>
        <begin position="79"/>
        <end position="117"/>
    </location>
</feature>
<gene>
    <name evidence="3" type="ORF">F4557_006982</name>
    <name evidence="2" type="ORF">GCM10009546_10970</name>
</gene>
<evidence type="ECO:0000313" key="2">
    <source>
        <dbReference type="EMBL" id="GAA0550728.1"/>
    </source>
</evidence>
<reference evidence="2" key="1">
    <citation type="journal article" date="2014" name="Int. J. Syst. Evol. Microbiol.">
        <title>Complete genome of a new Firmicutes species belonging to the dominant human colonic microbiota ('Ruminococcus bicirculans') reveals two chromosomes and a selective capacity to utilize plant glucans.</title>
        <authorList>
            <consortium name="NISC Comparative Sequencing Program"/>
            <person name="Wegmann U."/>
            <person name="Louis P."/>
            <person name="Goesmann A."/>
            <person name="Henrissat B."/>
            <person name="Duncan S.H."/>
            <person name="Flint H.J."/>
        </authorList>
    </citation>
    <scope>NUCLEOTIDE SEQUENCE</scope>
    <source>
        <strain evidence="2">JCM 10667</strain>
    </source>
</reference>
<name>A0A7W7N1V8_9ACTN</name>
<proteinExistence type="predicted"/>
<accession>A0A7W7N1V8</accession>
<evidence type="ECO:0000313" key="5">
    <source>
        <dbReference type="Proteomes" id="UP001501427"/>
    </source>
</evidence>
<evidence type="ECO:0000313" key="3">
    <source>
        <dbReference type="EMBL" id="MBB4778564.1"/>
    </source>
</evidence>
<sequence>MSWSPAGTCRSTPHSYQAAAPGMSTPPFAVERHGTPAKRSPVRAPSRRPAASWCAPSTLMPMRGTVRSRGQVVDECATHTDTSGGSRDTGTNELAAMPTGSPATSPATTATPVGYAP</sequence>
<dbReference type="EMBL" id="BAAAHD010000008">
    <property type="protein sequence ID" value="GAA0550728.1"/>
    <property type="molecule type" value="Genomic_DNA"/>
</dbReference>
<feature type="compositionally biased region" description="Polar residues" evidence="1">
    <location>
        <begin position="1"/>
        <end position="15"/>
    </location>
</feature>
<reference evidence="5" key="2">
    <citation type="journal article" date="2019" name="Int. J. Syst. Evol. Microbiol.">
        <title>The Global Catalogue of Microorganisms (GCM) 10K type strain sequencing project: providing services to taxonomists for standard genome sequencing and annotation.</title>
        <authorList>
            <consortium name="The Broad Institute Genomics Platform"/>
            <consortium name="The Broad Institute Genome Sequencing Center for Infectious Disease"/>
            <person name="Wu L."/>
            <person name="Ma J."/>
        </authorList>
    </citation>
    <scope>NUCLEOTIDE SEQUENCE [LARGE SCALE GENOMIC DNA]</scope>
    <source>
        <strain evidence="5">JCM 10667</strain>
    </source>
</reference>
<feature type="region of interest" description="Disordered" evidence="1">
    <location>
        <begin position="76"/>
        <end position="117"/>
    </location>
</feature>
<organism evidence="3 4">
    <name type="scientific">Actinomadura livida</name>
    <dbReference type="NCBI Taxonomy" id="79909"/>
    <lineage>
        <taxon>Bacteria</taxon>
        <taxon>Bacillati</taxon>
        <taxon>Actinomycetota</taxon>
        <taxon>Actinomycetes</taxon>
        <taxon>Streptosporangiales</taxon>
        <taxon>Thermomonosporaceae</taxon>
        <taxon>Actinomadura</taxon>
    </lineage>
</organism>
<reference evidence="3 4" key="3">
    <citation type="submission" date="2020-08" db="EMBL/GenBank/DDBJ databases">
        <title>Sequencing the genomes of 1000 actinobacteria strains.</title>
        <authorList>
            <person name="Klenk H.-P."/>
        </authorList>
    </citation>
    <scope>NUCLEOTIDE SEQUENCE [LARGE SCALE GENOMIC DNA]</scope>
    <source>
        <strain evidence="3 4">DSM 44772</strain>
    </source>
</reference>
<feature type="compositionally biased region" description="Low complexity" evidence="1">
    <location>
        <begin position="37"/>
        <end position="54"/>
    </location>
</feature>
<protein>
    <submittedName>
        <fullName evidence="3">Uncharacterized protein</fullName>
    </submittedName>
</protein>